<gene>
    <name evidence="2" type="ORF">CRENBAI_022876</name>
</gene>
<dbReference type="AlphaFoldDB" id="A0AAV9R944"/>
<dbReference type="Proteomes" id="UP001311232">
    <property type="component" value="Unassembled WGS sequence"/>
</dbReference>
<feature type="region of interest" description="Disordered" evidence="1">
    <location>
        <begin position="25"/>
        <end position="225"/>
    </location>
</feature>
<evidence type="ECO:0000313" key="2">
    <source>
        <dbReference type="EMBL" id="KAK5606346.1"/>
    </source>
</evidence>
<reference evidence="2 3" key="1">
    <citation type="submission" date="2021-06" db="EMBL/GenBank/DDBJ databases">
        <authorList>
            <person name="Palmer J.M."/>
        </authorList>
    </citation>
    <scope>NUCLEOTIDE SEQUENCE [LARGE SCALE GENOMIC DNA]</scope>
    <source>
        <strain evidence="2 3">MEX-2019</strain>
        <tissue evidence="2">Muscle</tissue>
    </source>
</reference>
<feature type="compositionally biased region" description="Basic residues" evidence="1">
    <location>
        <begin position="124"/>
        <end position="137"/>
    </location>
</feature>
<accession>A0AAV9R944</accession>
<organism evidence="2 3">
    <name type="scientific">Crenichthys baileyi</name>
    <name type="common">White River springfish</name>
    <dbReference type="NCBI Taxonomy" id="28760"/>
    <lineage>
        <taxon>Eukaryota</taxon>
        <taxon>Metazoa</taxon>
        <taxon>Chordata</taxon>
        <taxon>Craniata</taxon>
        <taxon>Vertebrata</taxon>
        <taxon>Euteleostomi</taxon>
        <taxon>Actinopterygii</taxon>
        <taxon>Neopterygii</taxon>
        <taxon>Teleostei</taxon>
        <taxon>Neoteleostei</taxon>
        <taxon>Acanthomorphata</taxon>
        <taxon>Ovalentaria</taxon>
        <taxon>Atherinomorphae</taxon>
        <taxon>Cyprinodontiformes</taxon>
        <taxon>Goodeidae</taxon>
        <taxon>Crenichthys</taxon>
    </lineage>
</organism>
<keyword evidence="3" id="KW-1185">Reference proteome</keyword>
<sequence length="225" mass="24623">MKRQGDRIHDFFLKGSKLGTNQIEFRSGISSPDGSHPGTSQERECYAQASQPSPVLLREESGATEASAFDQDDGEPVPGDTTDLFPAVSSTAFAPLKGPSGVRHRHIPCPKKPPNPNKKEHAQQRPRVRPSYRKKSRPASPVQSEYATQKRANDQHAQPPPNPQGRANRASSPRCPAPDSSHNQARGATNTSHTDTEAANKPHPTQNDRPTQMQAPGQHRHMHPP</sequence>
<feature type="compositionally biased region" description="Polar residues" evidence="1">
    <location>
        <begin position="25"/>
        <end position="40"/>
    </location>
</feature>
<dbReference type="EMBL" id="JAHHUM010002083">
    <property type="protein sequence ID" value="KAK5606346.1"/>
    <property type="molecule type" value="Genomic_DNA"/>
</dbReference>
<evidence type="ECO:0000256" key="1">
    <source>
        <dbReference type="SAM" id="MobiDB-lite"/>
    </source>
</evidence>
<protein>
    <submittedName>
        <fullName evidence="2">Uncharacterized protein</fullName>
    </submittedName>
</protein>
<proteinExistence type="predicted"/>
<comment type="caution">
    <text evidence="2">The sequence shown here is derived from an EMBL/GenBank/DDBJ whole genome shotgun (WGS) entry which is preliminary data.</text>
</comment>
<evidence type="ECO:0000313" key="3">
    <source>
        <dbReference type="Proteomes" id="UP001311232"/>
    </source>
</evidence>
<feature type="compositionally biased region" description="Polar residues" evidence="1">
    <location>
        <begin position="180"/>
        <end position="193"/>
    </location>
</feature>
<feature type="compositionally biased region" description="Polar residues" evidence="1">
    <location>
        <begin position="203"/>
        <end position="215"/>
    </location>
</feature>
<name>A0AAV9R944_9TELE</name>